<sequence>MLDGPERETLAKVLGRFEESLPPFVVLLVGVNIFLLQTHQFAAEVELRNPRFTIPCINALSGGFGEPAMFSSHQIGLKKTPLIFSYVDFAQNQKM</sequence>
<evidence type="ECO:0000313" key="2">
    <source>
        <dbReference type="Proteomes" id="UP001163823"/>
    </source>
</evidence>
<keyword evidence="2" id="KW-1185">Reference proteome</keyword>
<accession>A0AAD7PZB2</accession>
<organism evidence="1 2">
    <name type="scientific">Quillaja saponaria</name>
    <name type="common">Soap bark tree</name>
    <dbReference type="NCBI Taxonomy" id="32244"/>
    <lineage>
        <taxon>Eukaryota</taxon>
        <taxon>Viridiplantae</taxon>
        <taxon>Streptophyta</taxon>
        <taxon>Embryophyta</taxon>
        <taxon>Tracheophyta</taxon>
        <taxon>Spermatophyta</taxon>
        <taxon>Magnoliopsida</taxon>
        <taxon>eudicotyledons</taxon>
        <taxon>Gunneridae</taxon>
        <taxon>Pentapetalae</taxon>
        <taxon>rosids</taxon>
        <taxon>fabids</taxon>
        <taxon>Fabales</taxon>
        <taxon>Quillajaceae</taxon>
        <taxon>Quillaja</taxon>
    </lineage>
</organism>
<evidence type="ECO:0000313" key="1">
    <source>
        <dbReference type="EMBL" id="KAJ7971881.1"/>
    </source>
</evidence>
<dbReference type="Proteomes" id="UP001163823">
    <property type="component" value="Chromosome 4"/>
</dbReference>
<name>A0AAD7PZB2_QUISA</name>
<protein>
    <submittedName>
        <fullName evidence="1">Uncharacterized protein</fullName>
    </submittedName>
</protein>
<dbReference type="EMBL" id="JARAOO010000004">
    <property type="protein sequence ID" value="KAJ7971881.1"/>
    <property type="molecule type" value="Genomic_DNA"/>
</dbReference>
<dbReference type="KEGG" id="qsa:O6P43_009849"/>
<proteinExistence type="predicted"/>
<reference evidence="1" key="1">
    <citation type="journal article" date="2023" name="Science">
        <title>Elucidation of the pathway for biosynthesis of saponin adjuvants from the soapbark tree.</title>
        <authorList>
            <person name="Reed J."/>
            <person name="Orme A."/>
            <person name="El-Demerdash A."/>
            <person name="Owen C."/>
            <person name="Martin L.B.B."/>
            <person name="Misra R.C."/>
            <person name="Kikuchi S."/>
            <person name="Rejzek M."/>
            <person name="Martin A.C."/>
            <person name="Harkess A."/>
            <person name="Leebens-Mack J."/>
            <person name="Louveau T."/>
            <person name="Stephenson M.J."/>
            <person name="Osbourn A."/>
        </authorList>
    </citation>
    <scope>NUCLEOTIDE SEQUENCE</scope>
    <source>
        <strain evidence="1">S10</strain>
    </source>
</reference>
<comment type="caution">
    <text evidence="1">The sequence shown here is derived from an EMBL/GenBank/DDBJ whole genome shotgun (WGS) entry which is preliminary data.</text>
</comment>
<dbReference type="AlphaFoldDB" id="A0AAD7PZB2"/>
<gene>
    <name evidence="1" type="ORF">O6P43_009849</name>
</gene>